<name>A0A8S5TTF0_9CAUD</name>
<proteinExistence type="predicted"/>
<dbReference type="EMBL" id="BK015927">
    <property type="protein sequence ID" value="DAF85481.1"/>
    <property type="molecule type" value="Genomic_DNA"/>
</dbReference>
<sequence length="293" mass="34836">MNRYKVTFSDDTIMRLYANTKDTLSIPCFNDKSVVSIERDTDMSYMKYIDYIKTGDFIGYDYRHREIYRHITPSGRIYVRISKDESDGVYYEYADYQDYHGQLIMPIGWTCTDPDKVYNLLISSHIGYSVIQFRRFGEPKLTKPKELKGIKQLCSVDYIPKKNKSSLFLKDNDVYVKHTDYFSPIWQPPTNDLGKPVVYYLKKYFNQTPSGKKFVYDDNWSSIVLRSEAWIKISNLKSFLLNREYSNVDIARLILDLQKKESHTPRNLTIAVDLEWERYWQRVVEGLREHMND</sequence>
<protein>
    <submittedName>
        <fullName evidence="1">Uncharacterized protein</fullName>
    </submittedName>
</protein>
<evidence type="ECO:0000313" key="1">
    <source>
        <dbReference type="EMBL" id="DAF85481.1"/>
    </source>
</evidence>
<reference evidence="1" key="1">
    <citation type="journal article" date="2021" name="Proc. Natl. Acad. Sci. U.S.A.">
        <title>A Catalog of Tens of Thousands of Viruses from Human Metagenomes Reveals Hidden Associations with Chronic Diseases.</title>
        <authorList>
            <person name="Tisza M.J."/>
            <person name="Buck C.B."/>
        </authorList>
    </citation>
    <scope>NUCLEOTIDE SEQUENCE</scope>
    <source>
        <strain evidence="1">Ct5jB2</strain>
    </source>
</reference>
<organism evidence="1">
    <name type="scientific">Siphoviridae sp. ct5jB2</name>
    <dbReference type="NCBI Taxonomy" id="2825337"/>
    <lineage>
        <taxon>Viruses</taxon>
        <taxon>Duplodnaviria</taxon>
        <taxon>Heunggongvirae</taxon>
        <taxon>Uroviricota</taxon>
        <taxon>Caudoviricetes</taxon>
    </lineage>
</organism>
<accession>A0A8S5TTF0</accession>